<evidence type="ECO:0000313" key="5">
    <source>
        <dbReference type="EMBL" id="KAL0061641.1"/>
    </source>
</evidence>
<comment type="caution">
    <text evidence="5">The sequence shown here is derived from an EMBL/GenBank/DDBJ whole genome shotgun (WGS) entry which is preliminary data.</text>
</comment>
<sequence>MDGVRSWKRLSILGACLISLTPVSGEAAWNESSWVAVRKQENHLLSNLVLHFIRQMQPSKDLQWVECYSGGFQCTRLQVPLNYSEPDGKSAAIALVRLPANVSEDSAEYRGPILFNPGGPGGSGVDQIMRNGSQFQALFPQWDIVGFDPRGVQRSTPQITFYRDTTELITWPGPIQELNHSSFTVESYWAQAKLRGILAYERNGDVLRYMNTENVARDMLAITQAYGKEKLQDDFEVDPMHRYGSVLGATFAAMFPDKMERLLIDGVADVQDDYTTKWLTSITDMDRTLQWFFKSCHEAGPDSCAFYEPSVEAISNRLNNLYDTLILSPILEPVAGSYRLIDYGFLRSEMVVRMYTPFSSWPTLASALAALEQGNATALYNSSQEALSIAQAAQAGAENGTVFEKHPEDRIAYVCNDGDFVPPELEEAQRHYREMTEFSSFGSIWASWRIACSAWSRSIPKAAFRGPIAGNTSFPILLIGNTADPITPLAAARKVSSNFPGSVVLQQDAPGHPTSILSAPSECTRRVIIEYFVNGTLPREGTVCPLDRSPFDLPSEGESA</sequence>
<evidence type="ECO:0000313" key="6">
    <source>
        <dbReference type="Proteomes" id="UP001437256"/>
    </source>
</evidence>
<evidence type="ECO:0000256" key="3">
    <source>
        <dbReference type="SAM" id="SignalP"/>
    </source>
</evidence>
<evidence type="ECO:0000259" key="4">
    <source>
        <dbReference type="Pfam" id="PF08386"/>
    </source>
</evidence>
<dbReference type="Pfam" id="PF08386">
    <property type="entry name" value="Abhydrolase_4"/>
    <property type="match status" value="1"/>
</dbReference>
<keyword evidence="6" id="KW-1185">Reference proteome</keyword>
<dbReference type="PANTHER" id="PTHR43248">
    <property type="entry name" value="2-SUCCINYL-6-HYDROXY-2,4-CYCLOHEXADIENE-1-CARBOXYLATE SYNTHASE"/>
    <property type="match status" value="1"/>
</dbReference>
<evidence type="ECO:0000256" key="1">
    <source>
        <dbReference type="ARBA" id="ARBA00010088"/>
    </source>
</evidence>
<comment type="similarity">
    <text evidence="1">Belongs to the peptidase S33 family.</text>
</comment>
<reference evidence="5 6" key="1">
    <citation type="submission" date="2024-05" db="EMBL/GenBank/DDBJ databases">
        <title>A draft genome resource for the thread blight pathogen Marasmius tenuissimus strain MS-2.</title>
        <authorList>
            <person name="Yulfo-Soto G.E."/>
            <person name="Baruah I.K."/>
            <person name="Amoako-Attah I."/>
            <person name="Bukari Y."/>
            <person name="Meinhardt L.W."/>
            <person name="Bailey B.A."/>
            <person name="Cohen S.P."/>
        </authorList>
    </citation>
    <scope>NUCLEOTIDE SEQUENCE [LARGE SCALE GENOMIC DNA]</scope>
    <source>
        <strain evidence="5 6">MS-2</strain>
    </source>
</reference>
<evidence type="ECO:0000256" key="2">
    <source>
        <dbReference type="ARBA" id="ARBA00022801"/>
    </source>
</evidence>
<feature type="signal peptide" evidence="3">
    <location>
        <begin position="1"/>
        <end position="25"/>
    </location>
</feature>
<dbReference type="Proteomes" id="UP001437256">
    <property type="component" value="Unassembled WGS sequence"/>
</dbReference>
<dbReference type="InterPro" id="IPR051601">
    <property type="entry name" value="Serine_prot/Carboxylest_S33"/>
</dbReference>
<name>A0ABR2ZJ06_9AGAR</name>
<accession>A0ABR2ZJ06</accession>
<feature type="chain" id="PRO_5046655780" description="Peptidase S33 tripeptidyl aminopeptidase-like C-terminal domain-containing protein" evidence="3">
    <location>
        <begin position="26"/>
        <end position="560"/>
    </location>
</feature>
<organism evidence="5 6">
    <name type="scientific">Marasmius tenuissimus</name>
    <dbReference type="NCBI Taxonomy" id="585030"/>
    <lineage>
        <taxon>Eukaryota</taxon>
        <taxon>Fungi</taxon>
        <taxon>Dikarya</taxon>
        <taxon>Basidiomycota</taxon>
        <taxon>Agaricomycotina</taxon>
        <taxon>Agaricomycetes</taxon>
        <taxon>Agaricomycetidae</taxon>
        <taxon>Agaricales</taxon>
        <taxon>Marasmiineae</taxon>
        <taxon>Marasmiaceae</taxon>
        <taxon>Marasmius</taxon>
    </lineage>
</organism>
<keyword evidence="2" id="KW-0378">Hydrolase</keyword>
<proteinExistence type="inferred from homology"/>
<dbReference type="EMBL" id="JBBXMP010000129">
    <property type="protein sequence ID" value="KAL0061641.1"/>
    <property type="molecule type" value="Genomic_DNA"/>
</dbReference>
<dbReference type="InterPro" id="IPR013595">
    <property type="entry name" value="Pept_S33_TAP-like_C"/>
</dbReference>
<feature type="domain" description="Peptidase S33 tripeptidyl aminopeptidase-like C-terminal" evidence="4">
    <location>
        <begin position="441"/>
        <end position="544"/>
    </location>
</feature>
<gene>
    <name evidence="5" type="ORF">AAF712_011559</name>
</gene>
<dbReference type="InterPro" id="IPR029058">
    <property type="entry name" value="AB_hydrolase_fold"/>
</dbReference>
<dbReference type="Gene3D" id="3.40.50.1820">
    <property type="entry name" value="alpha/beta hydrolase"/>
    <property type="match status" value="1"/>
</dbReference>
<dbReference type="PANTHER" id="PTHR43248:SF25">
    <property type="entry name" value="AB HYDROLASE-1 DOMAIN-CONTAINING PROTEIN-RELATED"/>
    <property type="match status" value="1"/>
</dbReference>
<keyword evidence="3" id="KW-0732">Signal</keyword>
<dbReference type="SUPFAM" id="SSF53474">
    <property type="entry name" value="alpha/beta-Hydrolases"/>
    <property type="match status" value="1"/>
</dbReference>
<protein>
    <recommendedName>
        <fullName evidence="4">Peptidase S33 tripeptidyl aminopeptidase-like C-terminal domain-containing protein</fullName>
    </recommendedName>
</protein>